<keyword evidence="1" id="KW-0472">Membrane</keyword>
<feature type="transmembrane region" description="Helical" evidence="1">
    <location>
        <begin position="64"/>
        <end position="84"/>
    </location>
</feature>
<comment type="caution">
    <text evidence="2">The sequence shown here is derived from an EMBL/GenBank/DDBJ whole genome shotgun (WGS) entry which is preliminary data.</text>
</comment>
<keyword evidence="3" id="KW-1185">Reference proteome</keyword>
<evidence type="ECO:0000313" key="2">
    <source>
        <dbReference type="EMBL" id="KAK0441845.1"/>
    </source>
</evidence>
<accession>A0AA39MQA4</accession>
<keyword evidence="1" id="KW-1133">Transmembrane helix</keyword>
<dbReference type="EMBL" id="JAUEPT010000028">
    <property type="protein sequence ID" value="KAK0441845.1"/>
    <property type="molecule type" value="Genomic_DNA"/>
</dbReference>
<reference evidence="2" key="1">
    <citation type="submission" date="2023-06" db="EMBL/GenBank/DDBJ databases">
        <authorList>
            <consortium name="Lawrence Berkeley National Laboratory"/>
            <person name="Ahrendt S."/>
            <person name="Sahu N."/>
            <person name="Indic B."/>
            <person name="Wong-Bajracharya J."/>
            <person name="Merenyi Z."/>
            <person name="Ke H.-M."/>
            <person name="Monk M."/>
            <person name="Kocsube S."/>
            <person name="Drula E."/>
            <person name="Lipzen A."/>
            <person name="Balint B."/>
            <person name="Henrissat B."/>
            <person name="Andreopoulos B."/>
            <person name="Martin F.M."/>
            <person name="Harder C.B."/>
            <person name="Rigling D."/>
            <person name="Ford K.L."/>
            <person name="Foster G.D."/>
            <person name="Pangilinan J."/>
            <person name="Papanicolaou A."/>
            <person name="Barry K."/>
            <person name="LaButti K."/>
            <person name="Viragh M."/>
            <person name="Koriabine M."/>
            <person name="Yan M."/>
            <person name="Riley R."/>
            <person name="Champramary S."/>
            <person name="Plett K.L."/>
            <person name="Tsai I.J."/>
            <person name="Slot J."/>
            <person name="Sipos G."/>
            <person name="Plett J."/>
            <person name="Nagy L.G."/>
            <person name="Grigoriev I.V."/>
        </authorList>
    </citation>
    <scope>NUCLEOTIDE SEQUENCE</scope>
    <source>
        <strain evidence="2">FPL87.14</strain>
    </source>
</reference>
<evidence type="ECO:0000256" key="1">
    <source>
        <dbReference type="SAM" id="Phobius"/>
    </source>
</evidence>
<feature type="non-terminal residue" evidence="2">
    <location>
        <position position="1"/>
    </location>
</feature>
<dbReference type="Proteomes" id="UP001175226">
    <property type="component" value="Unassembled WGS sequence"/>
</dbReference>
<sequence>TISRHRVTELRRYFGARLLLLKHSYKSQPVSSIPSNNHTRKSYNHRLAYHTIHPHTKMMFQTKLTAMALAAVFLFAGQASAIAANPVDACNGSNHYDVGHSCAFQDSQGTCQNNSCGVLVCVPN</sequence>
<gene>
    <name evidence="2" type="ORF">EV421DRAFT_609039</name>
</gene>
<protein>
    <submittedName>
        <fullName evidence="2">Uncharacterized protein</fullName>
    </submittedName>
</protein>
<dbReference type="AlphaFoldDB" id="A0AA39MQA4"/>
<proteinExistence type="predicted"/>
<name>A0AA39MQA4_9AGAR</name>
<keyword evidence="1" id="KW-0812">Transmembrane</keyword>
<evidence type="ECO:0000313" key="3">
    <source>
        <dbReference type="Proteomes" id="UP001175226"/>
    </source>
</evidence>
<organism evidence="2 3">
    <name type="scientific">Armillaria borealis</name>
    <dbReference type="NCBI Taxonomy" id="47425"/>
    <lineage>
        <taxon>Eukaryota</taxon>
        <taxon>Fungi</taxon>
        <taxon>Dikarya</taxon>
        <taxon>Basidiomycota</taxon>
        <taxon>Agaricomycotina</taxon>
        <taxon>Agaricomycetes</taxon>
        <taxon>Agaricomycetidae</taxon>
        <taxon>Agaricales</taxon>
        <taxon>Marasmiineae</taxon>
        <taxon>Physalacriaceae</taxon>
        <taxon>Armillaria</taxon>
    </lineage>
</organism>